<evidence type="ECO:0000259" key="9">
    <source>
        <dbReference type="Pfam" id="PF13886"/>
    </source>
</evidence>
<name>A0A9P6FWI3_9FUNG</name>
<dbReference type="InterPro" id="IPR025256">
    <property type="entry name" value="TM7S3/TM198-like_dom"/>
</dbReference>
<evidence type="ECO:0000256" key="6">
    <source>
        <dbReference type="ARBA" id="ARBA00049737"/>
    </source>
</evidence>
<sequence>MYRGFMRLEVNEDEDDTNASMRSLTQERPSIIAIPDEDEEEDTSSNESGTHRSEVTGGSPSMDRSGTENQITPPVTSLGSGSTVPGTGAETGSQRSNEAPIGIQVPQSPTRQGLTSWYTVQSIPWQIPRTSLMTTARTPGHPPSDSFPINTLTSSVSTGSGSSLAVAPSPSSRRNQMEVEMRLGTGGSVPLLEYYRTIEFTYFSTVEPSQSLGLSNTQRLLKTAPFNILIVISFLFNILAQSMAAPIDRVSKAPSDVVDTAREGPYNISVQAGIAGAILIVAGLLLCFFGFRFFRITMFLIGFYFFGNLTYIGMANGGVTSKTLLLVVSIIVGIIGGLLLVCCSRLGVAVLGALALYSLGLWILGWKSGGLITSSVGRGIFLAVLAIVGFILGLCREKETVIVGSAIVGAYSVVVGIDMYAQTGFVQLADSFINSKNSIDDRVSGDLTWKEYALLATFIVLALLGMVVQFRAWGRRAFRPAHGHGPHSNVVYTEKPSRFGGFFRRRRRV</sequence>
<feature type="domain" description="TM7S3/TM198-like" evidence="9">
    <location>
        <begin position="276"/>
        <end position="470"/>
    </location>
</feature>
<feature type="transmembrane region" description="Helical" evidence="8">
    <location>
        <begin position="226"/>
        <end position="247"/>
    </location>
</feature>
<evidence type="ECO:0000256" key="2">
    <source>
        <dbReference type="ARBA" id="ARBA00006244"/>
    </source>
</evidence>
<feature type="transmembrane region" description="Helical" evidence="8">
    <location>
        <begin position="267"/>
        <end position="291"/>
    </location>
</feature>
<evidence type="ECO:0000256" key="5">
    <source>
        <dbReference type="ARBA" id="ARBA00023136"/>
    </source>
</evidence>
<evidence type="ECO:0000256" key="3">
    <source>
        <dbReference type="ARBA" id="ARBA00022692"/>
    </source>
</evidence>
<dbReference type="Proteomes" id="UP000780801">
    <property type="component" value="Unassembled WGS sequence"/>
</dbReference>
<gene>
    <name evidence="10" type="ORF">BGW38_010586</name>
</gene>
<feature type="transmembrane region" description="Helical" evidence="8">
    <location>
        <begin position="376"/>
        <end position="394"/>
    </location>
</feature>
<keyword evidence="5 8" id="KW-0472">Membrane</keyword>
<evidence type="ECO:0000256" key="1">
    <source>
        <dbReference type="ARBA" id="ARBA00004141"/>
    </source>
</evidence>
<keyword evidence="3 8" id="KW-0812">Transmembrane</keyword>
<evidence type="ECO:0000256" key="8">
    <source>
        <dbReference type="SAM" id="Phobius"/>
    </source>
</evidence>
<feature type="transmembrane region" description="Helical" evidence="8">
    <location>
        <begin position="401"/>
        <end position="421"/>
    </location>
</feature>
<feature type="compositionally biased region" description="Acidic residues" evidence="7">
    <location>
        <begin position="35"/>
        <end position="44"/>
    </location>
</feature>
<evidence type="ECO:0000256" key="7">
    <source>
        <dbReference type="SAM" id="MobiDB-lite"/>
    </source>
</evidence>
<evidence type="ECO:0000313" key="10">
    <source>
        <dbReference type="EMBL" id="KAF9582913.1"/>
    </source>
</evidence>
<feature type="compositionally biased region" description="Polar residues" evidence="7">
    <location>
        <begin position="18"/>
        <end position="28"/>
    </location>
</feature>
<dbReference type="PANTHER" id="PTHR31247:SF5">
    <property type="entry name" value="DUF4203 DOMAIN-CONTAINING PROTEIN"/>
    <property type="match status" value="1"/>
</dbReference>
<feature type="transmembrane region" description="Helical" evidence="8">
    <location>
        <begin position="452"/>
        <end position="470"/>
    </location>
</feature>
<feature type="transmembrane region" description="Helical" evidence="8">
    <location>
        <begin position="346"/>
        <end position="364"/>
    </location>
</feature>
<dbReference type="EMBL" id="JAABOA010000879">
    <property type="protein sequence ID" value="KAF9582913.1"/>
    <property type="molecule type" value="Genomic_DNA"/>
</dbReference>
<dbReference type="PANTHER" id="PTHR31247">
    <property type="entry name" value="TRANSMEMBRANE PROTEIN 198 FAMILY MEMBER"/>
    <property type="match status" value="1"/>
</dbReference>
<accession>A0A9P6FWI3</accession>
<dbReference type="GO" id="GO:0005886">
    <property type="term" value="C:plasma membrane"/>
    <property type="evidence" value="ECO:0007669"/>
    <property type="project" value="TreeGrafter"/>
</dbReference>
<proteinExistence type="inferred from homology"/>
<feature type="transmembrane region" description="Helical" evidence="8">
    <location>
        <begin position="298"/>
        <end position="317"/>
    </location>
</feature>
<feature type="transmembrane region" description="Helical" evidence="8">
    <location>
        <begin position="323"/>
        <end position="341"/>
    </location>
</feature>
<dbReference type="InterPro" id="IPR040236">
    <property type="entry name" value="TMEM198"/>
</dbReference>
<evidence type="ECO:0000313" key="11">
    <source>
        <dbReference type="Proteomes" id="UP000780801"/>
    </source>
</evidence>
<comment type="subcellular location">
    <subcellularLocation>
        <location evidence="1">Membrane</location>
        <topology evidence="1">Multi-pass membrane protein</topology>
    </subcellularLocation>
</comment>
<dbReference type="OrthoDB" id="102260at2759"/>
<comment type="similarity">
    <text evidence="2">Belongs to the TMEM198 family.</text>
</comment>
<feature type="compositionally biased region" description="Polar residues" evidence="7">
    <location>
        <begin position="56"/>
        <end position="97"/>
    </location>
</feature>
<keyword evidence="11" id="KW-1185">Reference proteome</keyword>
<comment type="caution">
    <text evidence="10">The sequence shown here is derived from an EMBL/GenBank/DDBJ whole genome shotgun (WGS) entry which is preliminary data.</text>
</comment>
<organism evidence="10 11">
    <name type="scientific">Lunasporangiospora selenospora</name>
    <dbReference type="NCBI Taxonomy" id="979761"/>
    <lineage>
        <taxon>Eukaryota</taxon>
        <taxon>Fungi</taxon>
        <taxon>Fungi incertae sedis</taxon>
        <taxon>Mucoromycota</taxon>
        <taxon>Mortierellomycotina</taxon>
        <taxon>Mortierellomycetes</taxon>
        <taxon>Mortierellales</taxon>
        <taxon>Mortierellaceae</taxon>
        <taxon>Lunasporangiospora</taxon>
    </lineage>
</organism>
<dbReference type="AlphaFoldDB" id="A0A9P6FWI3"/>
<protein>
    <recommendedName>
        <fullName evidence="6">Transmembrane protein 198</fullName>
    </recommendedName>
</protein>
<feature type="region of interest" description="Disordered" evidence="7">
    <location>
        <begin position="1"/>
        <end position="111"/>
    </location>
</feature>
<keyword evidence="4 8" id="KW-1133">Transmembrane helix</keyword>
<dbReference type="Pfam" id="PF13886">
    <property type="entry name" value="TM7S3_TM198"/>
    <property type="match status" value="1"/>
</dbReference>
<evidence type="ECO:0000256" key="4">
    <source>
        <dbReference type="ARBA" id="ARBA00022989"/>
    </source>
</evidence>
<reference evidence="10" key="1">
    <citation type="journal article" date="2020" name="Fungal Divers.">
        <title>Resolving the Mortierellaceae phylogeny through synthesis of multi-gene phylogenetics and phylogenomics.</title>
        <authorList>
            <person name="Vandepol N."/>
            <person name="Liber J."/>
            <person name="Desiro A."/>
            <person name="Na H."/>
            <person name="Kennedy M."/>
            <person name="Barry K."/>
            <person name="Grigoriev I.V."/>
            <person name="Miller A.N."/>
            <person name="O'Donnell K."/>
            <person name="Stajich J.E."/>
            <person name="Bonito G."/>
        </authorList>
    </citation>
    <scope>NUCLEOTIDE SEQUENCE</scope>
    <source>
        <strain evidence="10">KOD1015</strain>
    </source>
</reference>